<dbReference type="Ensembl" id="ENSVKKT00000016148.1">
    <property type="protein sequence ID" value="ENSVKKP00000015774.1"/>
    <property type="gene ID" value="ENSVKKG00000010764.1"/>
</dbReference>
<organism evidence="20 21">
    <name type="scientific">Varanus komodoensis</name>
    <name type="common">Komodo dragon</name>
    <dbReference type="NCBI Taxonomy" id="61221"/>
    <lineage>
        <taxon>Eukaryota</taxon>
        <taxon>Metazoa</taxon>
        <taxon>Chordata</taxon>
        <taxon>Craniata</taxon>
        <taxon>Vertebrata</taxon>
        <taxon>Euteleostomi</taxon>
        <taxon>Lepidosauria</taxon>
        <taxon>Squamata</taxon>
        <taxon>Bifurcata</taxon>
        <taxon>Unidentata</taxon>
        <taxon>Episquamata</taxon>
        <taxon>Toxicofera</taxon>
        <taxon>Anguimorpha</taxon>
        <taxon>Paleoanguimorpha</taxon>
        <taxon>Varanoidea</taxon>
        <taxon>Varanidae</taxon>
        <taxon>Varanus</taxon>
    </lineage>
</organism>
<comment type="catalytic activity">
    <reaction evidence="1">
        <text>S-ubiquitinyl-[E2 ubiquitin-conjugating enzyme]-L-cysteine + [acceptor protein]-L-lysine = [E2 ubiquitin-conjugating enzyme]-L-cysteine + N(6)-ubiquitinyl-[acceptor protein]-L-lysine.</text>
        <dbReference type="EC" id="2.3.2.27"/>
    </reaction>
</comment>
<reference evidence="20" key="1">
    <citation type="submission" date="2025-08" db="UniProtKB">
        <authorList>
            <consortium name="Ensembl"/>
        </authorList>
    </citation>
    <scope>IDENTIFICATION</scope>
</reference>
<comment type="pathway">
    <text evidence="3">Protein modification; protein ubiquitination.</text>
</comment>
<feature type="compositionally biased region" description="Low complexity" evidence="17">
    <location>
        <begin position="38"/>
        <end position="48"/>
    </location>
</feature>
<dbReference type="PROSITE" id="PS00518">
    <property type="entry name" value="ZF_RING_1"/>
    <property type="match status" value="1"/>
</dbReference>
<dbReference type="GO" id="GO:1904294">
    <property type="term" value="P:positive regulation of ERAD pathway"/>
    <property type="evidence" value="ECO:0007669"/>
    <property type="project" value="InterPro"/>
</dbReference>
<dbReference type="GO" id="GO:0061630">
    <property type="term" value="F:ubiquitin protein ligase activity"/>
    <property type="evidence" value="ECO:0007669"/>
    <property type="project" value="UniProtKB-EC"/>
</dbReference>
<protein>
    <recommendedName>
        <fullName evidence="14">E3 ubiquitin-protein ligase RNFT1</fullName>
        <ecNumber evidence="4">2.3.2.27</ecNumber>
    </recommendedName>
    <alternativeName>
        <fullName evidence="15">RING finger and transmembrane domain-containing protein 1</fullName>
    </alternativeName>
</protein>
<dbReference type="CDD" id="cd16741">
    <property type="entry name" value="RING-HC_RNFT1"/>
    <property type="match status" value="1"/>
</dbReference>
<evidence type="ECO:0000256" key="2">
    <source>
        <dbReference type="ARBA" id="ARBA00004127"/>
    </source>
</evidence>
<keyword evidence="12 18" id="KW-0472">Membrane</keyword>
<evidence type="ECO:0000256" key="1">
    <source>
        <dbReference type="ARBA" id="ARBA00000900"/>
    </source>
</evidence>
<dbReference type="KEGG" id="vko:123023415"/>
<keyword evidence="5" id="KW-0808">Transferase</keyword>
<dbReference type="InterPro" id="IPR001841">
    <property type="entry name" value="Znf_RING"/>
</dbReference>
<keyword evidence="10" id="KW-0862">Zinc</keyword>
<evidence type="ECO:0000256" key="17">
    <source>
        <dbReference type="SAM" id="MobiDB-lite"/>
    </source>
</evidence>
<keyword evidence="9" id="KW-0833">Ubl conjugation pathway</keyword>
<evidence type="ECO:0000256" key="10">
    <source>
        <dbReference type="ARBA" id="ARBA00022833"/>
    </source>
</evidence>
<dbReference type="GO" id="GO:0008270">
    <property type="term" value="F:zinc ion binding"/>
    <property type="evidence" value="ECO:0007669"/>
    <property type="project" value="UniProtKB-KW"/>
</dbReference>
<dbReference type="OMA" id="GCIHSRL"/>
<accession>A0A8D2L230</accession>
<evidence type="ECO:0000256" key="6">
    <source>
        <dbReference type="ARBA" id="ARBA00022692"/>
    </source>
</evidence>
<sequence length="422" mass="48126">MKLRPRRERDHHSRAQEFGASRLQTEAMQSNANGRHCATGSGNGASSAQGAYAARLSGEGSCQRGGDVRIQLSCAPGDSEESPGAKHHHHHQLSQPGSASCSHAHSHSDTRRPQDSGAALEDQSTSSLSEFRYFLQWLHKSLPYILILSVKLLMQHITGISLGIGLLTTFMYANKSIVNQVFLRERCSKLQCAWILVFLTGSSLLLYYTFYAQSLHYSLILLSPSLDFMNFWEVLWIVGITDFILKFLFMSFKCIILLLPCFIMSFKSKGYWYMLLEELCQYYRRVVPVPVWFRYFVGLRELNSMLGWSLGILLALLYLILKLLSLFGHLKNFRRVLRVFYTRPSYGVAASKRQCAEADDLCSICQAEFQKPLLLICQHIFCEECIALWFNREKTCPLCRTVITDHINKWKDGATSVQLQVY</sequence>
<comment type="function">
    <text evidence="13">E3 ubiquitin-protein ligase that acts in the endoplasmic reticulum (ER)-associated degradation (ERAD) pathway, which targets misfolded proteins that accumulate in the endoplasmic reticulum (ER) for ubiquitination and subsequent proteasome-mediated degradation. Protects cells from ER stress-induced apoptosis.</text>
</comment>
<evidence type="ECO:0000256" key="13">
    <source>
        <dbReference type="ARBA" id="ARBA00037172"/>
    </source>
</evidence>
<gene>
    <name evidence="20" type="primary">RNFT1</name>
</gene>
<dbReference type="InterPro" id="IPR013083">
    <property type="entry name" value="Znf_RING/FYVE/PHD"/>
</dbReference>
<dbReference type="InterPro" id="IPR017907">
    <property type="entry name" value="Znf_RING_CS"/>
</dbReference>
<reference evidence="20" key="2">
    <citation type="submission" date="2025-09" db="UniProtKB">
        <authorList>
            <consortium name="Ensembl"/>
        </authorList>
    </citation>
    <scope>IDENTIFICATION</scope>
</reference>
<dbReference type="Proteomes" id="UP000694545">
    <property type="component" value="Unplaced"/>
</dbReference>
<dbReference type="Gene3D" id="3.30.40.10">
    <property type="entry name" value="Zinc/RING finger domain, C3HC4 (zinc finger)"/>
    <property type="match status" value="1"/>
</dbReference>
<comment type="subcellular location">
    <subcellularLocation>
        <location evidence="2">Endomembrane system</location>
        <topology evidence="2">Multi-pass membrane protein</topology>
    </subcellularLocation>
</comment>
<evidence type="ECO:0000256" key="7">
    <source>
        <dbReference type="ARBA" id="ARBA00022723"/>
    </source>
</evidence>
<evidence type="ECO:0000256" key="18">
    <source>
        <dbReference type="SAM" id="Phobius"/>
    </source>
</evidence>
<dbReference type="CTD" id="51136"/>
<feature type="transmembrane region" description="Helical" evidence="18">
    <location>
        <begin position="193"/>
        <end position="211"/>
    </location>
</feature>
<dbReference type="RefSeq" id="XP_044286078.1">
    <property type="nucleotide sequence ID" value="XM_044430143.1"/>
</dbReference>
<feature type="compositionally biased region" description="Polar residues" evidence="17">
    <location>
        <begin position="22"/>
        <end position="33"/>
    </location>
</feature>
<feature type="transmembrane region" description="Helical" evidence="18">
    <location>
        <begin position="217"/>
        <end position="240"/>
    </location>
</feature>
<feature type="transmembrane region" description="Helical" evidence="18">
    <location>
        <begin position="305"/>
        <end position="328"/>
    </location>
</feature>
<keyword evidence="21" id="KW-1185">Reference proteome</keyword>
<feature type="transmembrane region" description="Helical" evidence="18">
    <location>
        <begin position="247"/>
        <end position="266"/>
    </location>
</feature>
<dbReference type="Pfam" id="PF13639">
    <property type="entry name" value="zf-RING_2"/>
    <property type="match status" value="1"/>
</dbReference>
<dbReference type="PANTHER" id="PTHR15860">
    <property type="entry name" value="UNCHARACTERIZED RING FINGER-CONTAINING PROTEIN"/>
    <property type="match status" value="1"/>
</dbReference>
<dbReference type="EC" id="2.3.2.27" evidence="4"/>
<evidence type="ECO:0000313" key="20">
    <source>
        <dbReference type="Ensembl" id="ENSVKKP00000015774.1"/>
    </source>
</evidence>
<feature type="transmembrane region" description="Helical" evidence="18">
    <location>
        <begin position="156"/>
        <end position="173"/>
    </location>
</feature>
<evidence type="ECO:0000256" key="12">
    <source>
        <dbReference type="ARBA" id="ARBA00023136"/>
    </source>
</evidence>
<dbReference type="SMART" id="SM00184">
    <property type="entry name" value="RING"/>
    <property type="match status" value="1"/>
</dbReference>
<dbReference type="SUPFAM" id="SSF57850">
    <property type="entry name" value="RING/U-box"/>
    <property type="match status" value="1"/>
</dbReference>
<name>A0A8D2L230_VARKO</name>
<dbReference type="GeneID" id="123023415"/>
<feature type="region of interest" description="Disordered" evidence="17">
    <location>
        <begin position="1"/>
        <end position="48"/>
    </location>
</feature>
<dbReference type="PROSITE" id="PS50089">
    <property type="entry name" value="ZF_RING_2"/>
    <property type="match status" value="1"/>
</dbReference>
<proteinExistence type="predicted"/>
<evidence type="ECO:0000259" key="19">
    <source>
        <dbReference type="PROSITE" id="PS50089"/>
    </source>
</evidence>
<keyword evidence="6 18" id="KW-0812">Transmembrane</keyword>
<dbReference type="AlphaFoldDB" id="A0A8D2L230"/>
<evidence type="ECO:0000256" key="5">
    <source>
        <dbReference type="ARBA" id="ARBA00022679"/>
    </source>
</evidence>
<feature type="region of interest" description="Disordered" evidence="17">
    <location>
        <begin position="73"/>
        <end position="121"/>
    </location>
</feature>
<evidence type="ECO:0000256" key="14">
    <source>
        <dbReference type="ARBA" id="ARBA00039413"/>
    </source>
</evidence>
<evidence type="ECO:0000256" key="9">
    <source>
        <dbReference type="ARBA" id="ARBA00022786"/>
    </source>
</evidence>
<evidence type="ECO:0000256" key="4">
    <source>
        <dbReference type="ARBA" id="ARBA00012483"/>
    </source>
</evidence>
<keyword evidence="8 16" id="KW-0863">Zinc-finger</keyword>
<dbReference type="GO" id="GO:0005783">
    <property type="term" value="C:endoplasmic reticulum"/>
    <property type="evidence" value="ECO:0007669"/>
    <property type="project" value="TreeGrafter"/>
</dbReference>
<keyword evidence="11 18" id="KW-1133">Transmembrane helix</keyword>
<dbReference type="PANTHER" id="PTHR15860:SF1">
    <property type="entry name" value="E3 UBIQUITIN-PROTEIN LIGASE RNFT1"/>
    <property type="match status" value="1"/>
</dbReference>
<evidence type="ECO:0000256" key="16">
    <source>
        <dbReference type="PROSITE-ProRule" id="PRU00175"/>
    </source>
</evidence>
<dbReference type="InterPro" id="IPR044235">
    <property type="entry name" value="RNFT1/2"/>
</dbReference>
<feature type="domain" description="RING-type" evidence="19">
    <location>
        <begin position="362"/>
        <end position="400"/>
    </location>
</feature>
<evidence type="ECO:0000256" key="15">
    <source>
        <dbReference type="ARBA" id="ARBA00042946"/>
    </source>
</evidence>
<dbReference type="FunFam" id="3.30.40.10:FF:000440">
    <property type="entry name" value="RING finger and transmembrane domain-containing protein 1"/>
    <property type="match status" value="1"/>
</dbReference>
<evidence type="ECO:0000256" key="11">
    <source>
        <dbReference type="ARBA" id="ARBA00022989"/>
    </source>
</evidence>
<evidence type="ECO:0000313" key="21">
    <source>
        <dbReference type="Proteomes" id="UP000694545"/>
    </source>
</evidence>
<keyword evidence="7" id="KW-0479">Metal-binding</keyword>
<evidence type="ECO:0000256" key="3">
    <source>
        <dbReference type="ARBA" id="ARBA00004906"/>
    </source>
</evidence>
<dbReference type="OrthoDB" id="9049620at2759"/>
<evidence type="ECO:0000256" key="8">
    <source>
        <dbReference type="ARBA" id="ARBA00022771"/>
    </source>
</evidence>